<dbReference type="AlphaFoldDB" id="A0A5C4NCL8"/>
<sequence length="160" mass="19146">MNYQAAANTNVRLLTWVQFQEVFEDQWYWESLINWVHENLDPLCSYLEPLPAMIHWDEHLDPEDVERLKVMHRDYMPLLPMLMSMMPYMSMLPGQRQKVLLPIGDRMREHIELPESLTSRTGYREFLVELERFCRPILSEFQAYRDKALARKAAKNVKSS</sequence>
<keyword evidence="2" id="KW-1185">Reference proteome</keyword>
<name>A0A5C4NCL8_9RHOB</name>
<evidence type="ECO:0000313" key="2">
    <source>
        <dbReference type="Proteomes" id="UP000305709"/>
    </source>
</evidence>
<evidence type="ECO:0000313" key="1">
    <source>
        <dbReference type="EMBL" id="TNC69871.1"/>
    </source>
</evidence>
<accession>A0A5C4NCL8</accession>
<reference evidence="1 2" key="1">
    <citation type="submission" date="2019-06" db="EMBL/GenBank/DDBJ databases">
        <authorList>
            <person name="Jiang L."/>
        </authorList>
    </citation>
    <scope>NUCLEOTIDE SEQUENCE [LARGE SCALE GENOMIC DNA]</scope>
    <source>
        <strain evidence="1 2">YIM 48858</strain>
    </source>
</reference>
<dbReference type="Proteomes" id="UP000305709">
    <property type="component" value="Unassembled WGS sequence"/>
</dbReference>
<protein>
    <submittedName>
        <fullName evidence="1">Uncharacterized protein</fullName>
    </submittedName>
</protein>
<dbReference type="RefSeq" id="WP_139082261.1">
    <property type="nucleotide sequence ID" value="NZ_VDFV01000020.1"/>
</dbReference>
<dbReference type="EMBL" id="VDFV01000020">
    <property type="protein sequence ID" value="TNC69871.1"/>
    <property type="molecule type" value="Genomic_DNA"/>
</dbReference>
<proteinExistence type="predicted"/>
<organism evidence="1 2">
    <name type="scientific">Rubellimicrobium roseum</name>
    <dbReference type="NCBI Taxonomy" id="687525"/>
    <lineage>
        <taxon>Bacteria</taxon>
        <taxon>Pseudomonadati</taxon>
        <taxon>Pseudomonadota</taxon>
        <taxon>Alphaproteobacteria</taxon>
        <taxon>Rhodobacterales</taxon>
        <taxon>Roseobacteraceae</taxon>
        <taxon>Rubellimicrobium</taxon>
    </lineage>
</organism>
<gene>
    <name evidence="1" type="ORF">FHG71_13730</name>
</gene>
<comment type="caution">
    <text evidence="1">The sequence shown here is derived from an EMBL/GenBank/DDBJ whole genome shotgun (WGS) entry which is preliminary data.</text>
</comment>